<reference evidence="4 5" key="1">
    <citation type="submission" date="2016-10" db="EMBL/GenBank/DDBJ databases">
        <authorList>
            <person name="Varghese N."/>
            <person name="Submissions S."/>
        </authorList>
    </citation>
    <scope>NUCLEOTIDE SEQUENCE [LARGE SCALE GENOMIC DNA]</scope>
    <source>
        <strain evidence="4 5">CGMCC 1.3889</strain>
    </source>
</reference>
<feature type="domain" description="P68 RBP/TagC-like beta-propeller" evidence="3">
    <location>
        <begin position="540"/>
        <end position="780"/>
    </location>
</feature>
<organism evidence="4 5">
    <name type="scientific">Pediococcus ethanolidurans</name>
    <dbReference type="NCBI Taxonomy" id="319653"/>
    <lineage>
        <taxon>Bacteria</taxon>
        <taxon>Bacillati</taxon>
        <taxon>Bacillota</taxon>
        <taxon>Bacilli</taxon>
        <taxon>Lactobacillales</taxon>
        <taxon>Lactobacillaceae</taxon>
        <taxon>Pediococcus</taxon>
    </lineage>
</organism>
<evidence type="ECO:0000313" key="4">
    <source>
        <dbReference type="EMBL" id="SER17394.1"/>
    </source>
</evidence>
<dbReference type="EMBL" id="FOGK01000002">
    <property type="protein sequence ID" value="SER17394.1"/>
    <property type="molecule type" value="Genomic_DNA"/>
</dbReference>
<evidence type="ECO:0000256" key="1">
    <source>
        <dbReference type="SAM" id="MobiDB-lite"/>
    </source>
</evidence>
<evidence type="ECO:0000313" key="5">
    <source>
        <dbReference type="Proteomes" id="UP000182818"/>
    </source>
</evidence>
<dbReference type="GeneID" id="76043212"/>
<dbReference type="NCBIfam" id="TIGR01665">
    <property type="entry name" value="put_anti_recept"/>
    <property type="match status" value="1"/>
</dbReference>
<dbReference type="RefSeq" id="WP_057805609.1">
    <property type="nucleotide sequence ID" value="NZ_BJYP01000011.1"/>
</dbReference>
<keyword evidence="5" id="KW-1185">Reference proteome</keyword>
<feature type="domain" description="Tail spike" evidence="2">
    <location>
        <begin position="227"/>
        <end position="381"/>
    </location>
</feature>
<dbReference type="InterPro" id="IPR048799">
    <property type="entry name" value="P68_RBP_TagC-like_beta-prop"/>
</dbReference>
<proteinExistence type="predicted"/>
<accession>A0A1H9M173</accession>
<feature type="region of interest" description="Disordered" evidence="1">
    <location>
        <begin position="820"/>
        <end position="839"/>
    </location>
</feature>
<dbReference type="Pfam" id="PF06605">
    <property type="entry name" value="Prophage_tail"/>
    <property type="match status" value="1"/>
</dbReference>
<protein>
    <submittedName>
        <fullName evidence="4">Phage minor structural protein, N-terminal region</fullName>
    </submittedName>
</protein>
<dbReference type="InterPro" id="IPR010572">
    <property type="entry name" value="Tail_dom"/>
</dbReference>
<comment type="caution">
    <text evidence="4">The sequence shown here is derived from an EMBL/GenBank/DDBJ whole genome shotgun (WGS) entry which is preliminary data.</text>
</comment>
<sequence>MRRIELFDERMENVATLTLDGNGSRYWGMARDVQIGDTDNGRQWQDTLSFSCLADDINGDTVSPLGYCMWQAANSRWYLYAIQTAATSSGTTNANILTITAVNALAYDLTMKTFTDISYNMPTSRDSFAYCLQNSGWEVNKMDTMTTGGVTLDLSGDNAMSAFSAAVTAFNAEVDAYVEYDQYGNLHRYVDIVQHLYPYVNASMGDTIDEQTDVVDTNGDTTNFLDSTQGRTINYRNGLAGFTRTEDRTQLYTRLHVKGMNDATFADINGGKDWIQDDKANDLWNGGRSTYLEGTVSVDNIAQKQAIMDWGKKQLTIYNHPAFTYEITTAYMNPEDMPERGETLTVVNFDVTPNLTIIAEVFAQHTSDDNPAEDTITLGEIRTLNAITPNTVLNLENKINSHVMKLIQEIKDGSKAATAVLITPAGSVWTQGEETKSVIMQVSVDSTNITTYLSPAAFNWVKYDRVTGVHDTAWEAKHANDGYEITLDSGDVGYIACWCDDDFLKAEAELMITGDNVQIFNLTRYKAPNDHWGDKQSTAMQYAWYDQANKQVIINHAYAGSQKSGTYTDTEYCRYKLDGTLIDSMIVLGGGHGSSFACHIVDGKPEIYTSIKDISDGKNYLGKFVWKANTIIQLDKGVTKLCSMNGFKRLSVDFDNGYALTTATDGTVEVAQLSDVEAGTWAPVYTAKVQEFGMKPQDTSVDNETNTMQSNDISFPYVFVNSGASTNVDKRLLICFNIVTHSLVFSTNPDADQFGGRIFNPDDNSRYDFEPEAIGIYMNDGSPFILQGFNYELPDNSESYEYRLHIGLWTTAIEFRDDSGDVKTYPEDDDEVIAQSGGE</sequence>
<dbReference type="Pfam" id="PF21311">
    <property type="entry name" value="Phage_RBD_prop"/>
    <property type="match status" value="1"/>
</dbReference>
<dbReference type="Proteomes" id="UP000182818">
    <property type="component" value="Unassembled WGS sequence"/>
</dbReference>
<evidence type="ECO:0000259" key="3">
    <source>
        <dbReference type="Pfam" id="PF21311"/>
    </source>
</evidence>
<gene>
    <name evidence="4" type="ORF">SAMN04487973_102140</name>
</gene>
<evidence type="ECO:0000259" key="2">
    <source>
        <dbReference type="Pfam" id="PF06605"/>
    </source>
</evidence>
<name>A0A1H9M173_9LACO</name>
<dbReference type="InterPro" id="IPR007119">
    <property type="entry name" value="Phage_tail_spike_N"/>
</dbReference>